<evidence type="ECO:0000256" key="12">
    <source>
        <dbReference type="ARBA" id="ARBA00022989"/>
    </source>
</evidence>
<dbReference type="GO" id="GO:0016020">
    <property type="term" value="C:membrane"/>
    <property type="evidence" value="ECO:0007669"/>
    <property type="project" value="InterPro"/>
</dbReference>
<dbReference type="PANTHER" id="PTHR13872">
    <property type="entry name" value="DOLICHYL-DIPHOSPHOOLIGOSACCHARIDE--PROTEIN GLYCOSYLTRANSFERASE SUBUNIT"/>
    <property type="match status" value="1"/>
</dbReference>
<feature type="domain" description="Oligosaccharyl transferase STT3 N-terminal" evidence="18">
    <location>
        <begin position="47"/>
        <end position="293"/>
    </location>
</feature>
<keyword evidence="10" id="KW-0479">Metal-binding</keyword>
<dbReference type="EC" id="2.4.99.21" evidence="6"/>
<evidence type="ECO:0000256" key="6">
    <source>
        <dbReference type="ARBA" id="ARBA00012602"/>
    </source>
</evidence>
<dbReference type="InterPro" id="IPR048999">
    <property type="entry name" value="STT3-PglB_core"/>
</dbReference>
<reference evidence="20 21" key="1">
    <citation type="journal article" date="2017" name="Environ. Microbiol.">
        <title>Genome and epigenome of a novel marine Thaumarchaeota strain suggest viral infection, phosphorothioation DNA modification and multiple restriction systems.</title>
        <authorList>
            <person name="Ahlgren N.A."/>
            <person name="Chen Y."/>
            <person name="Needham D.M."/>
            <person name="Parada A.E."/>
            <person name="Sachdeva R."/>
            <person name="Trinh V."/>
            <person name="Chen T."/>
            <person name="Fuhrman J.A."/>
        </authorList>
    </citation>
    <scope>NUCLEOTIDE SEQUENCE [LARGE SCALE GENOMIC DNA]</scope>
    <source>
        <strain evidence="20 21">SPOT01</strain>
    </source>
</reference>
<dbReference type="PANTHER" id="PTHR13872:SF1">
    <property type="entry name" value="DOLICHYL-DIPHOSPHOOLIGOSACCHARIDE--PROTEIN GLYCOSYLTRANSFERASE SUBUNIT STT3B"/>
    <property type="match status" value="1"/>
</dbReference>
<feature type="transmembrane region" description="Helical" evidence="17">
    <location>
        <begin position="239"/>
        <end position="257"/>
    </location>
</feature>
<evidence type="ECO:0000313" key="21">
    <source>
        <dbReference type="Proteomes" id="UP000249949"/>
    </source>
</evidence>
<evidence type="ECO:0000256" key="14">
    <source>
        <dbReference type="ARBA" id="ARBA00023211"/>
    </source>
</evidence>
<comment type="catalytic activity">
    <reaction evidence="16">
        <text>an archaeal dolichyl phosphooligosaccharide + [protein]-L-asparagine = an archaeal dolichyl phosphate + a glycoprotein with the oligosaccharide chain attached by N-beta-D-glycosyl linkage to a protein L-asparagine.</text>
        <dbReference type="EC" id="2.4.99.21"/>
    </reaction>
</comment>
<evidence type="ECO:0000256" key="2">
    <source>
        <dbReference type="ARBA" id="ARBA00001946"/>
    </source>
</evidence>
<comment type="cofactor">
    <cofactor evidence="2">
        <name>Mg(2+)</name>
        <dbReference type="ChEBI" id="CHEBI:18420"/>
    </cofactor>
</comment>
<comment type="cofactor">
    <cofactor evidence="1">
        <name>Mn(2+)</name>
        <dbReference type="ChEBI" id="CHEBI:29035"/>
    </cofactor>
</comment>
<feature type="transmembrane region" description="Helical" evidence="17">
    <location>
        <begin position="263"/>
        <end position="286"/>
    </location>
</feature>
<dbReference type="GO" id="GO:0012505">
    <property type="term" value="C:endomembrane system"/>
    <property type="evidence" value="ECO:0007669"/>
    <property type="project" value="UniProtKB-SubCell"/>
</dbReference>
<evidence type="ECO:0000256" key="5">
    <source>
        <dbReference type="ARBA" id="ARBA00010810"/>
    </source>
</evidence>
<evidence type="ECO:0000256" key="13">
    <source>
        <dbReference type="ARBA" id="ARBA00023136"/>
    </source>
</evidence>
<evidence type="ECO:0000256" key="9">
    <source>
        <dbReference type="ARBA" id="ARBA00022692"/>
    </source>
</evidence>
<dbReference type="Pfam" id="PF02516">
    <property type="entry name" value="STT3"/>
    <property type="match status" value="1"/>
</dbReference>
<dbReference type="Pfam" id="PF21436">
    <property type="entry name" value="STT3-PglB_core"/>
    <property type="match status" value="1"/>
</dbReference>
<dbReference type="AlphaFoldDB" id="A0A2Z2HHV0"/>
<evidence type="ECO:0000256" key="1">
    <source>
        <dbReference type="ARBA" id="ARBA00001936"/>
    </source>
</evidence>
<dbReference type="Gene3D" id="3.40.50.12610">
    <property type="match status" value="1"/>
</dbReference>
<evidence type="ECO:0000256" key="15">
    <source>
        <dbReference type="ARBA" id="ARBA00030679"/>
    </source>
</evidence>
<evidence type="ECO:0000256" key="10">
    <source>
        <dbReference type="ARBA" id="ARBA00022723"/>
    </source>
</evidence>
<accession>A0A2Z2HHV0</accession>
<feature type="transmembrane region" description="Helical" evidence="17">
    <location>
        <begin position="12"/>
        <end position="36"/>
    </location>
</feature>
<organism evidence="20 21">
    <name type="scientific">Candidatus Nitrosomarinus catalinensis</name>
    <dbReference type="NCBI Taxonomy" id="1898749"/>
    <lineage>
        <taxon>Archaea</taxon>
        <taxon>Nitrososphaerota</taxon>
        <taxon>Nitrososphaeria</taxon>
        <taxon>Nitrosopumilales</taxon>
        <taxon>Nitrosopumilaceae</taxon>
        <taxon>Candidatus Nitrosomarinus</taxon>
    </lineage>
</organism>
<feature type="domain" description="STT3/PglB/AglB core" evidence="19">
    <location>
        <begin position="523"/>
        <end position="572"/>
    </location>
</feature>
<keyword evidence="7" id="KW-0328">Glycosyltransferase</keyword>
<comment type="pathway">
    <text evidence="4">Protein modification; protein glycosylation.</text>
</comment>
<comment type="subcellular location">
    <subcellularLocation>
        <location evidence="3">Endomembrane system</location>
        <topology evidence="3">Multi-pass membrane protein</topology>
    </subcellularLocation>
</comment>
<dbReference type="KEGG" id="nct:NMSP_0121"/>
<keyword evidence="9 17" id="KW-0812">Transmembrane</keyword>
<sequence>MKSDRILFQSDIFTFKLNHLIIIGVLILAFSISMSIRSQPLDYGYELNEFDPFFNFRATEYIIENGFSEYFQWHDNKSWYPEGRNVSATSQIMLHSTAAITYQLFGGNSSLYDYTIMFPAIIGSLTVIVIFALVRLLGGNLAGMIASLLFAVSLPIILRGTAGWFKSEPLGIFYGILGLYLFLSAIKSKNQKITILKIVFASIVMAFGMASWGGNQFFIIPVGLFILALPFVNKDHKFLLWGVPLFVGLFLLISSLFERPGPNFVFGLGGISLMIPTVFLIICIIIQKVSSEKNKIRNGLFFLFSIFILASFFLALSSQFDLSNEKLDENFIPLPSFRYLNALNPFLTNSDPLVDSVGEHAPVSTNLSFLLHSIWMIFAGLGIWLLFSKKISQNENYVKNDMKLFVLIIGISGAYVSSAFIRLEIFASITLIILSSIGLSLLTKEIFKISFSNKKNYLIKILYSIIIISFFTTPLVYPEQGNWINVVDEPPIIFTGASMYPPTNDWLETMEWIKVNTPENAKIAAWWDYGYWITALSERTTFVDNATLSTNEIQKMATVLMSPPEESWKMLKEMNADYVLVFVAAQDIGNNSENEPLYVVGGGGDESKVFWISKVGGFPAEKYLELDVKTPKPNFYENTLLGKLIPFSPVVYYQPSTEKNSPVYKNGFIEISVKNIKYNSDNDPLKLVYASPSFMNDNDGELLFVVLYEVNKNYNLSYNPLN</sequence>
<proteinExistence type="inferred from homology"/>
<feature type="transmembrane region" description="Helical" evidence="17">
    <location>
        <begin position="404"/>
        <end position="421"/>
    </location>
</feature>
<evidence type="ECO:0000256" key="4">
    <source>
        <dbReference type="ARBA" id="ARBA00004922"/>
    </source>
</evidence>
<evidence type="ECO:0000256" key="11">
    <source>
        <dbReference type="ARBA" id="ARBA00022842"/>
    </source>
</evidence>
<gene>
    <name evidence="20" type="ORF">NMSP_0121</name>
</gene>
<evidence type="ECO:0000256" key="3">
    <source>
        <dbReference type="ARBA" id="ARBA00004127"/>
    </source>
</evidence>
<evidence type="ECO:0000256" key="17">
    <source>
        <dbReference type="SAM" id="Phobius"/>
    </source>
</evidence>
<feature type="transmembrane region" description="Helical" evidence="17">
    <location>
        <begin position="459"/>
        <end position="477"/>
    </location>
</feature>
<keyword evidence="12 17" id="KW-1133">Transmembrane helix</keyword>
<dbReference type="InterPro" id="IPR003674">
    <property type="entry name" value="Oligo_trans_STT3"/>
</dbReference>
<protein>
    <recommendedName>
        <fullName evidence="6">dolichyl-phosphooligosaccharide-protein glycotransferase</fullName>
        <ecNumber evidence="6">2.4.99.21</ecNumber>
    </recommendedName>
    <alternativeName>
        <fullName evidence="15">Oligosaccharyl transferase</fullName>
    </alternativeName>
</protein>
<keyword evidence="13 17" id="KW-0472">Membrane</keyword>
<dbReference type="UniPathway" id="UPA00378"/>
<evidence type="ECO:0000313" key="20">
    <source>
        <dbReference type="EMBL" id="ARS63753.1"/>
    </source>
</evidence>
<feature type="transmembrane region" description="Helical" evidence="17">
    <location>
        <begin position="369"/>
        <end position="388"/>
    </location>
</feature>
<dbReference type="EMBL" id="CP021324">
    <property type="protein sequence ID" value="ARS63753.1"/>
    <property type="molecule type" value="Genomic_DNA"/>
</dbReference>
<dbReference type="Proteomes" id="UP000249949">
    <property type="component" value="Chromosome"/>
</dbReference>
<evidence type="ECO:0000256" key="16">
    <source>
        <dbReference type="ARBA" id="ARBA00034066"/>
    </source>
</evidence>
<dbReference type="GO" id="GO:0046872">
    <property type="term" value="F:metal ion binding"/>
    <property type="evidence" value="ECO:0007669"/>
    <property type="project" value="UniProtKB-KW"/>
</dbReference>
<keyword evidence="14" id="KW-0464">Manganese</keyword>
<feature type="transmembrane region" description="Helical" evidence="17">
    <location>
        <begin position="216"/>
        <end position="232"/>
    </location>
</feature>
<feature type="transmembrane region" description="Helical" evidence="17">
    <location>
        <begin position="427"/>
        <end position="447"/>
    </location>
</feature>
<feature type="transmembrane region" description="Helical" evidence="17">
    <location>
        <begin position="170"/>
        <end position="186"/>
    </location>
</feature>
<name>A0A2Z2HHV0_9ARCH</name>
<evidence type="ECO:0000259" key="19">
    <source>
        <dbReference type="Pfam" id="PF21436"/>
    </source>
</evidence>
<feature type="transmembrane region" description="Helical" evidence="17">
    <location>
        <begin position="141"/>
        <end position="158"/>
    </location>
</feature>
<keyword evidence="21" id="KW-1185">Reference proteome</keyword>
<evidence type="ECO:0000256" key="8">
    <source>
        <dbReference type="ARBA" id="ARBA00022679"/>
    </source>
</evidence>
<evidence type="ECO:0000256" key="7">
    <source>
        <dbReference type="ARBA" id="ARBA00022676"/>
    </source>
</evidence>
<keyword evidence="11" id="KW-0460">Magnesium</keyword>
<feature type="transmembrane region" description="Helical" evidence="17">
    <location>
        <begin position="298"/>
        <end position="316"/>
    </location>
</feature>
<feature type="transmembrane region" description="Helical" evidence="17">
    <location>
        <begin position="114"/>
        <end position="134"/>
    </location>
</feature>
<dbReference type="GO" id="GO:0004576">
    <property type="term" value="F:oligosaccharyl transferase activity"/>
    <property type="evidence" value="ECO:0007669"/>
    <property type="project" value="InterPro"/>
</dbReference>
<evidence type="ECO:0000259" key="18">
    <source>
        <dbReference type="Pfam" id="PF02516"/>
    </source>
</evidence>
<keyword evidence="8 20" id="KW-0808">Transferase</keyword>
<feature type="transmembrane region" description="Helical" evidence="17">
    <location>
        <begin position="193"/>
        <end position="210"/>
    </location>
</feature>
<comment type="similarity">
    <text evidence="5">Belongs to the STT3 family.</text>
</comment>
<dbReference type="InterPro" id="IPR048307">
    <property type="entry name" value="STT3_N"/>
</dbReference>